<evidence type="ECO:0000256" key="3">
    <source>
        <dbReference type="ARBA" id="ARBA00022490"/>
    </source>
</evidence>
<dbReference type="EMBL" id="CP029684">
    <property type="protein sequence ID" value="QAS69908.1"/>
    <property type="molecule type" value="Genomic_DNA"/>
</dbReference>
<feature type="binding site" evidence="9">
    <location>
        <begin position="349"/>
        <end position="356"/>
    </location>
    <ligand>
        <name>GTP</name>
        <dbReference type="ChEBI" id="CHEBI:37565"/>
    </ligand>
</feature>
<dbReference type="InterPro" id="IPR006847">
    <property type="entry name" value="IF2_N"/>
</dbReference>
<dbReference type="FunFam" id="3.40.50.10050:FF:000001">
    <property type="entry name" value="Translation initiation factor IF-2"/>
    <property type="match status" value="1"/>
</dbReference>
<dbReference type="InterPro" id="IPR044145">
    <property type="entry name" value="IF2_II"/>
</dbReference>
<comment type="similarity">
    <text evidence="1 9 10">Belongs to the TRAFAC class translation factor GTPase superfamily. Classic translation factor GTPase family. IF-2 subfamily.</text>
</comment>
<feature type="compositionally biased region" description="Low complexity" evidence="11">
    <location>
        <begin position="202"/>
        <end position="215"/>
    </location>
</feature>
<gene>
    <name evidence="9 14" type="primary">infB</name>
    <name evidence="14" type="ORF">DLJ48_04905</name>
    <name evidence="13" type="ORF">EVC35_04840</name>
</gene>
<dbReference type="GO" id="GO:0003743">
    <property type="term" value="F:translation initiation factor activity"/>
    <property type="evidence" value="ECO:0007669"/>
    <property type="project" value="UniProtKB-UniRule"/>
</dbReference>
<evidence type="ECO:0000256" key="8">
    <source>
        <dbReference type="ARBA" id="ARBA00025162"/>
    </source>
</evidence>
<dbReference type="EMBL" id="SDWY01000002">
    <property type="protein sequence ID" value="MDN6900333.1"/>
    <property type="molecule type" value="Genomic_DNA"/>
</dbReference>
<dbReference type="RefSeq" id="WP_128686382.1">
    <property type="nucleotide sequence ID" value="NZ_CP029684.2"/>
</dbReference>
<evidence type="ECO:0000256" key="6">
    <source>
        <dbReference type="ARBA" id="ARBA00022917"/>
    </source>
</evidence>
<dbReference type="InterPro" id="IPR027417">
    <property type="entry name" value="P-loop_NTPase"/>
</dbReference>
<dbReference type="PANTHER" id="PTHR43381:SF5">
    <property type="entry name" value="TR-TYPE G DOMAIN-CONTAINING PROTEIN"/>
    <property type="match status" value="1"/>
</dbReference>
<evidence type="ECO:0000256" key="2">
    <source>
        <dbReference type="ARBA" id="ARBA00020675"/>
    </source>
</evidence>
<reference evidence="13" key="2">
    <citation type="submission" date="2019-01" db="EMBL/GenBank/DDBJ databases">
        <title>Oenococcus sicerae UCMA17102.</title>
        <authorList>
            <person name="Cousin F.J."/>
            <person name="Le Guellec R."/>
            <person name="Cretenet M."/>
        </authorList>
    </citation>
    <scope>NUCLEOTIDE SEQUENCE</scope>
    <source>
        <strain evidence="13">UCMA17102</strain>
    </source>
</reference>
<dbReference type="CDD" id="cd03692">
    <property type="entry name" value="mtIF2_IVc"/>
    <property type="match status" value="1"/>
</dbReference>
<dbReference type="Pfam" id="PF11987">
    <property type="entry name" value="IF-2"/>
    <property type="match status" value="1"/>
</dbReference>
<dbReference type="FunFam" id="2.40.30.10:FF:000008">
    <property type="entry name" value="Translation initiation factor IF-2"/>
    <property type="match status" value="1"/>
</dbReference>
<sequence length="840" mass="91216">MTEEEQKRRPLVHHIRKQSASSSELPASQRQHAAGLSSRAQGERRVDKAPASSPEPRSRRRTGFDSNTGRPAPKDHRPIHAGSASAPTGSINEPTRNTRSPQAKRPSSQQQRQRPSSRNNVSSAEPLRRAHPHNPLPNQHPVTNQRNNHRNGNRPLTGQNANNRNNNAAHKPNASQNGSGRFGGALASGNNSARNNTRRRNSTTTVPGTHFTTGPALGTHRKSEPKGSKKAQRIAAAAVARNRQNERREQPLPSVLEYRLGMNVQDIAKIIHRDVSEILKKLFLLGAVVNQNQSLDADTIELLAADYGIEAKQKEEVDVADIDRFFDDADNDIDESKLVARAPIVTIMGHVDHGKTTLLDYLRHTHVTEGEAGGITQHIGAYQARLHDRLITFLDTPGHEAFTEMRARGANITDITVLVVAADDGVMPQTIEAIHHAQAAKTPIIVAINKIDIPGVDPKAIVNELMEYDLVPEEYGGSTIEVPISAKTGENVDKLLEMILLQADVMELKSDPTAKARGSVIEARLDKGRGAVVTLLIQQGTLKTGDPIVVGNTFGRVRTMNDASHKSIDSALPATPVEITGLNEVPQAGDHFVVMDSEKDAREAGESRAKTAMEEERNNGTVVTLDTLFSTMAKQEMKTVPLIVKADVQGSVEALASSLKKIKVEGVRVDVLHAAVGAVNESDINLAEASGAIIIGFNVRPVGQAKTSAEQKHVDIRLYNVIYDAINEVEAAMKGQLEPVYVEKSLGSVAVRDLFHFSKIGTIAGGLVTDGSITRDAKVRLVRDGVVVYDGELGSLKHEKDDVKEVKKGFELGLTIANYNDEKIGDVIEAYKMEEVKANA</sequence>
<evidence type="ECO:0000313" key="16">
    <source>
        <dbReference type="Proteomes" id="UP001167919"/>
    </source>
</evidence>
<dbReference type="SUPFAM" id="SSF52156">
    <property type="entry name" value="Initiation factor IF2/eIF5b, domain 3"/>
    <property type="match status" value="1"/>
</dbReference>
<evidence type="ECO:0000256" key="9">
    <source>
        <dbReference type="HAMAP-Rule" id="MF_00100"/>
    </source>
</evidence>
<keyword evidence="7 9" id="KW-0342">GTP-binding</keyword>
<dbReference type="FunFam" id="3.40.50.300:FF:000019">
    <property type="entry name" value="Translation initiation factor IF-2"/>
    <property type="match status" value="1"/>
</dbReference>
<evidence type="ECO:0000313" key="13">
    <source>
        <dbReference type="EMBL" id="MDN6900333.1"/>
    </source>
</evidence>
<evidence type="ECO:0000313" key="15">
    <source>
        <dbReference type="Proteomes" id="UP000286907"/>
    </source>
</evidence>
<dbReference type="HAMAP" id="MF_00100_B">
    <property type="entry name" value="IF_2_B"/>
    <property type="match status" value="1"/>
</dbReference>
<dbReference type="AlphaFoldDB" id="A0AAJ1R938"/>
<feature type="binding site" evidence="9">
    <location>
        <begin position="395"/>
        <end position="399"/>
    </location>
    <ligand>
        <name>GTP</name>
        <dbReference type="ChEBI" id="CHEBI:37565"/>
    </ligand>
</feature>
<protein>
    <recommendedName>
        <fullName evidence="2 9">Translation initiation factor IF-2</fullName>
    </recommendedName>
</protein>
<comment type="subcellular location">
    <subcellularLocation>
        <location evidence="9">Cytoplasm</location>
    </subcellularLocation>
</comment>
<reference evidence="14 15" key="1">
    <citation type="journal article" date="2019" name="Syst. Appl. Microbiol.">
        <title>Oenococcus sicerae sp. nov., isolated from French cider.</title>
        <authorList>
            <person name="Cousin F.J."/>
            <person name="Le Guellec R."/>
            <person name="Chagnot C."/>
            <person name="Goux D."/>
            <person name="Dalmasso M."/>
            <person name="Laplace J.M."/>
            <person name="Cretenet M."/>
        </authorList>
    </citation>
    <scope>NUCLEOTIDE SEQUENCE [LARGE SCALE GENOMIC DNA]</scope>
    <source>
        <strain evidence="14 15">UCMA 15228</strain>
    </source>
</reference>
<dbReference type="Gene3D" id="3.40.50.10050">
    <property type="entry name" value="Translation initiation factor IF- 2, domain 3"/>
    <property type="match status" value="1"/>
</dbReference>
<evidence type="ECO:0000256" key="7">
    <source>
        <dbReference type="ARBA" id="ARBA00023134"/>
    </source>
</evidence>
<dbReference type="SUPFAM" id="SSF52540">
    <property type="entry name" value="P-loop containing nucleoside triphosphate hydrolases"/>
    <property type="match status" value="1"/>
</dbReference>
<evidence type="ECO:0000259" key="12">
    <source>
        <dbReference type="PROSITE" id="PS51722"/>
    </source>
</evidence>
<dbReference type="Proteomes" id="UP001167919">
    <property type="component" value="Unassembled WGS sequence"/>
</dbReference>
<keyword evidence="5 9" id="KW-0547">Nucleotide-binding</keyword>
<dbReference type="NCBIfam" id="TIGR00487">
    <property type="entry name" value="IF-2"/>
    <property type="match status" value="1"/>
</dbReference>
<reference evidence="14" key="3">
    <citation type="submission" date="2020-01" db="EMBL/GenBank/DDBJ databases">
        <authorList>
            <person name="Cousin F.J."/>
            <person name="Le Guellec R."/>
            <person name="Cretenet M."/>
        </authorList>
    </citation>
    <scope>NUCLEOTIDE SEQUENCE</scope>
    <source>
        <strain evidence="14">UCMA 15228</strain>
    </source>
</reference>
<feature type="compositionally biased region" description="Polar residues" evidence="11">
    <location>
        <begin position="136"/>
        <end position="146"/>
    </location>
</feature>
<keyword evidence="6 9" id="KW-0648">Protein biosynthesis</keyword>
<dbReference type="Pfam" id="PF00009">
    <property type="entry name" value="GTP_EFTU"/>
    <property type="match status" value="1"/>
</dbReference>
<dbReference type="InterPro" id="IPR023115">
    <property type="entry name" value="TIF_IF2_dom3"/>
</dbReference>
<dbReference type="InterPro" id="IPR000795">
    <property type="entry name" value="T_Tr_GTP-bd_dom"/>
</dbReference>
<dbReference type="CDD" id="cd01887">
    <property type="entry name" value="IF2_eIF5B"/>
    <property type="match status" value="1"/>
</dbReference>
<feature type="region of interest" description="G-domain" evidence="9">
    <location>
        <begin position="343"/>
        <end position="491"/>
    </location>
</feature>
<organism evidence="13 16">
    <name type="scientific">Oenococcus sicerae</name>
    <dbReference type="NCBI Taxonomy" id="2203724"/>
    <lineage>
        <taxon>Bacteria</taxon>
        <taxon>Bacillati</taxon>
        <taxon>Bacillota</taxon>
        <taxon>Bacilli</taxon>
        <taxon>Lactobacillales</taxon>
        <taxon>Lactobacillaceae</taxon>
        <taxon>Oenococcus</taxon>
    </lineage>
</organism>
<evidence type="ECO:0000256" key="5">
    <source>
        <dbReference type="ARBA" id="ARBA00022741"/>
    </source>
</evidence>
<evidence type="ECO:0000256" key="1">
    <source>
        <dbReference type="ARBA" id="ARBA00007733"/>
    </source>
</evidence>
<dbReference type="PROSITE" id="PS51722">
    <property type="entry name" value="G_TR_2"/>
    <property type="match status" value="1"/>
</dbReference>
<evidence type="ECO:0000313" key="14">
    <source>
        <dbReference type="EMBL" id="QAS69908.1"/>
    </source>
</evidence>
<dbReference type="Gene3D" id="2.40.30.10">
    <property type="entry name" value="Translation factors"/>
    <property type="match status" value="2"/>
</dbReference>
<dbReference type="Proteomes" id="UP000286907">
    <property type="component" value="Chromosome"/>
</dbReference>
<keyword evidence="3 9" id="KW-0963">Cytoplasm</keyword>
<dbReference type="PANTHER" id="PTHR43381">
    <property type="entry name" value="TRANSLATION INITIATION FACTOR IF-2-RELATED"/>
    <property type="match status" value="1"/>
</dbReference>
<dbReference type="SUPFAM" id="SSF50447">
    <property type="entry name" value="Translation proteins"/>
    <property type="match status" value="2"/>
</dbReference>
<feature type="compositionally biased region" description="Polar residues" evidence="11">
    <location>
        <begin position="18"/>
        <end position="31"/>
    </location>
</feature>
<dbReference type="GO" id="GO:0005525">
    <property type="term" value="F:GTP binding"/>
    <property type="evidence" value="ECO:0007669"/>
    <property type="project" value="UniProtKB-KW"/>
</dbReference>
<feature type="region of interest" description="Disordered" evidence="11">
    <location>
        <begin position="1"/>
        <end position="230"/>
    </location>
</feature>
<dbReference type="Gene3D" id="3.40.50.300">
    <property type="entry name" value="P-loop containing nucleotide triphosphate hydrolases"/>
    <property type="match status" value="1"/>
</dbReference>
<dbReference type="InterPro" id="IPR005225">
    <property type="entry name" value="Small_GTP-bd"/>
</dbReference>
<evidence type="ECO:0000256" key="10">
    <source>
        <dbReference type="RuleBase" id="RU000644"/>
    </source>
</evidence>
<dbReference type="InterPro" id="IPR053905">
    <property type="entry name" value="EF-G-like_DII"/>
</dbReference>
<feature type="binding site" evidence="9">
    <location>
        <begin position="449"/>
        <end position="452"/>
    </location>
    <ligand>
        <name>GTP</name>
        <dbReference type="ChEBI" id="CHEBI:37565"/>
    </ligand>
</feature>
<accession>A0AAJ1R938</accession>
<dbReference type="InterPro" id="IPR009000">
    <property type="entry name" value="Transl_B-barrel_sf"/>
</dbReference>
<keyword evidence="15" id="KW-1185">Reference proteome</keyword>
<dbReference type="GO" id="GO:0005829">
    <property type="term" value="C:cytosol"/>
    <property type="evidence" value="ECO:0007669"/>
    <property type="project" value="TreeGrafter"/>
</dbReference>
<dbReference type="Pfam" id="PF22042">
    <property type="entry name" value="EF-G_D2"/>
    <property type="match status" value="1"/>
</dbReference>
<keyword evidence="4 9" id="KW-0396">Initiation factor</keyword>
<feature type="compositionally biased region" description="Low complexity" evidence="11">
    <location>
        <begin position="99"/>
        <end position="118"/>
    </location>
</feature>
<dbReference type="GO" id="GO:0003924">
    <property type="term" value="F:GTPase activity"/>
    <property type="evidence" value="ECO:0007669"/>
    <property type="project" value="UniProtKB-UniRule"/>
</dbReference>
<dbReference type="InterPro" id="IPR036925">
    <property type="entry name" value="TIF_IF2_dom3_sf"/>
</dbReference>
<dbReference type="CDD" id="cd03702">
    <property type="entry name" value="IF2_mtIF2_II"/>
    <property type="match status" value="1"/>
</dbReference>
<dbReference type="InterPro" id="IPR015760">
    <property type="entry name" value="TIF_IF2"/>
</dbReference>
<dbReference type="Pfam" id="PF04760">
    <property type="entry name" value="IF2_N"/>
    <property type="match status" value="1"/>
</dbReference>
<feature type="compositionally biased region" description="Polar residues" evidence="11">
    <location>
        <begin position="85"/>
        <end position="98"/>
    </location>
</feature>
<feature type="domain" description="Tr-type G" evidence="12">
    <location>
        <begin position="340"/>
        <end position="509"/>
    </location>
</feature>
<comment type="function">
    <text evidence="8 9 10">One of the essential components for the initiation of protein synthesis. Protects formylmethionyl-tRNA from spontaneous hydrolysis and promotes its binding to the 30S ribosomal subunits. Also involved in the hydrolysis of GTP during the formation of the 70S ribosomal complex.</text>
</comment>
<proteinExistence type="inferred from homology"/>
<dbReference type="InterPro" id="IPR000178">
    <property type="entry name" value="TF_IF2_bacterial-like"/>
</dbReference>
<dbReference type="NCBIfam" id="TIGR00231">
    <property type="entry name" value="small_GTP"/>
    <property type="match status" value="1"/>
</dbReference>
<evidence type="ECO:0000256" key="11">
    <source>
        <dbReference type="SAM" id="MobiDB-lite"/>
    </source>
</evidence>
<evidence type="ECO:0000256" key="4">
    <source>
        <dbReference type="ARBA" id="ARBA00022540"/>
    </source>
</evidence>
<feature type="compositionally biased region" description="Low complexity" evidence="11">
    <location>
        <begin position="160"/>
        <end position="174"/>
    </location>
</feature>
<name>A0AAJ1R938_9LACO</name>
<dbReference type="FunFam" id="2.40.30.10:FF:000007">
    <property type="entry name" value="Translation initiation factor IF-2"/>
    <property type="match status" value="1"/>
</dbReference>